<accession>A0A1M6TVA8</accession>
<dbReference type="AlphaFoldDB" id="A0A1M6TVA8"/>
<protein>
    <submittedName>
        <fullName evidence="1">Uncharacterized protein</fullName>
    </submittedName>
</protein>
<organism evidence="1 2">
    <name type="scientific">Desulfatibacillum alkenivorans DSM 16219</name>
    <dbReference type="NCBI Taxonomy" id="1121393"/>
    <lineage>
        <taxon>Bacteria</taxon>
        <taxon>Pseudomonadati</taxon>
        <taxon>Thermodesulfobacteriota</taxon>
        <taxon>Desulfobacteria</taxon>
        <taxon>Desulfobacterales</taxon>
        <taxon>Desulfatibacillaceae</taxon>
        <taxon>Desulfatibacillum</taxon>
    </lineage>
</organism>
<name>A0A1M6TVA8_9BACT</name>
<keyword evidence="2" id="KW-1185">Reference proteome</keyword>
<dbReference type="EMBL" id="FQZU01000028">
    <property type="protein sequence ID" value="SHK60833.1"/>
    <property type="molecule type" value="Genomic_DNA"/>
</dbReference>
<dbReference type="RefSeq" id="WP_073477799.1">
    <property type="nucleotide sequence ID" value="NZ_FQZU01000028.1"/>
</dbReference>
<sequence>MSSYNEEQAVTLEIIRQYFSGPGDRKQALLEIIQPYLEFRKRTDVFLEEHFAGLCTAKCYQSNLSACCSKEGIVAFFADAAVNAAVSSEESLNRIASVTSRPNTGMKCVFLTPEGCLWKVKPIVCQMFLCAAAEKQVFGGNPDLQEEWNRLEEEKKTFTWPDKPVLFDELEKIFMDQGYQSPLMYCHNSPGLMMVKKKAGLL</sequence>
<dbReference type="OrthoDB" id="5417890at2"/>
<reference evidence="2" key="1">
    <citation type="submission" date="2016-11" db="EMBL/GenBank/DDBJ databases">
        <authorList>
            <person name="Varghese N."/>
            <person name="Submissions S."/>
        </authorList>
    </citation>
    <scope>NUCLEOTIDE SEQUENCE [LARGE SCALE GENOMIC DNA]</scope>
    <source>
        <strain evidence="2">DSM 16219</strain>
    </source>
</reference>
<evidence type="ECO:0000313" key="1">
    <source>
        <dbReference type="EMBL" id="SHK60833.1"/>
    </source>
</evidence>
<gene>
    <name evidence="1" type="ORF">SAMN02745216_03763</name>
</gene>
<dbReference type="Proteomes" id="UP000183994">
    <property type="component" value="Unassembled WGS sequence"/>
</dbReference>
<proteinExistence type="predicted"/>
<evidence type="ECO:0000313" key="2">
    <source>
        <dbReference type="Proteomes" id="UP000183994"/>
    </source>
</evidence>